<accession>A0ABS1QIM7</accession>
<sequence>MADYRLIYTDIIAELFPEKADDPKIKNRLDNLNTTVDILKMNVLVFGQPEYAVEFKNQRLRSYDEGSVREILSYQNKNKLTNTETANHFKISRNTIAKWKAVFKV</sequence>
<protein>
    <submittedName>
        <fullName evidence="1">Helix-turn-helix domain-containing protein</fullName>
    </submittedName>
</protein>
<keyword evidence="2" id="KW-1185">Reference proteome</keyword>
<dbReference type="RefSeq" id="WP_202091957.1">
    <property type="nucleotide sequence ID" value="NZ_JAELVM010000002.1"/>
</dbReference>
<name>A0ABS1QIM7_9FLAO</name>
<gene>
    <name evidence="1" type="ORF">JET18_13785</name>
</gene>
<reference evidence="1 2" key="1">
    <citation type="submission" date="2020-12" db="EMBL/GenBank/DDBJ databases">
        <title>Chryseobacterium endoalhailicus sp. nov., isolated from seed of leguminous plant.</title>
        <authorList>
            <person name="Zhang X."/>
        </authorList>
    </citation>
    <scope>NUCLEOTIDE SEQUENCE [LARGE SCALE GENOMIC DNA]</scope>
    <source>
        <strain evidence="1 2">L7</strain>
    </source>
</reference>
<dbReference type="Proteomes" id="UP000661696">
    <property type="component" value="Unassembled WGS sequence"/>
</dbReference>
<comment type="caution">
    <text evidence="1">The sequence shown here is derived from an EMBL/GenBank/DDBJ whole genome shotgun (WGS) entry which is preliminary data.</text>
</comment>
<evidence type="ECO:0000313" key="2">
    <source>
        <dbReference type="Proteomes" id="UP000661696"/>
    </source>
</evidence>
<organism evidence="1 2">
    <name type="scientific">Chryseobacterium endalhagicum</name>
    <dbReference type="NCBI Taxonomy" id="2797638"/>
    <lineage>
        <taxon>Bacteria</taxon>
        <taxon>Pseudomonadati</taxon>
        <taxon>Bacteroidota</taxon>
        <taxon>Flavobacteriia</taxon>
        <taxon>Flavobacteriales</taxon>
        <taxon>Weeksellaceae</taxon>
        <taxon>Chryseobacterium group</taxon>
        <taxon>Chryseobacterium</taxon>
    </lineage>
</organism>
<evidence type="ECO:0000313" key="1">
    <source>
        <dbReference type="EMBL" id="MBL1221919.1"/>
    </source>
</evidence>
<proteinExistence type="predicted"/>
<dbReference type="EMBL" id="JAELVM010000002">
    <property type="protein sequence ID" value="MBL1221919.1"/>
    <property type="molecule type" value="Genomic_DNA"/>
</dbReference>